<dbReference type="Pfam" id="PF07470">
    <property type="entry name" value="Glyco_hydro_88"/>
    <property type="match status" value="1"/>
</dbReference>
<dbReference type="InterPro" id="IPR012341">
    <property type="entry name" value="6hp_glycosidase-like_sf"/>
</dbReference>
<protein>
    <recommendedName>
        <fullName evidence="7">Six-hairpin glycosidase</fullName>
    </recommendedName>
</protein>
<feature type="signal peptide" evidence="4">
    <location>
        <begin position="1"/>
        <end position="28"/>
    </location>
</feature>
<keyword evidence="3" id="KW-0472">Membrane</keyword>
<evidence type="ECO:0000256" key="4">
    <source>
        <dbReference type="SAM" id="SignalP"/>
    </source>
</evidence>
<dbReference type="PANTHER" id="PTHR41814">
    <property type="entry name" value="EXPRESSED PROTEIN"/>
    <property type="match status" value="1"/>
</dbReference>
<organism evidence="5 6">
    <name type="scientific">Lentinus tigrinus ALCF2SS1-6</name>
    <dbReference type="NCBI Taxonomy" id="1328759"/>
    <lineage>
        <taxon>Eukaryota</taxon>
        <taxon>Fungi</taxon>
        <taxon>Dikarya</taxon>
        <taxon>Basidiomycota</taxon>
        <taxon>Agaricomycotina</taxon>
        <taxon>Agaricomycetes</taxon>
        <taxon>Polyporales</taxon>
        <taxon>Polyporaceae</taxon>
        <taxon>Lentinus</taxon>
    </lineage>
</organism>
<gene>
    <name evidence="5" type="ORF">L227DRAFT_578549</name>
</gene>
<dbReference type="SUPFAM" id="SSF48208">
    <property type="entry name" value="Six-hairpin glycosidases"/>
    <property type="match status" value="1"/>
</dbReference>
<evidence type="ECO:0000313" key="6">
    <source>
        <dbReference type="Proteomes" id="UP000313359"/>
    </source>
</evidence>
<dbReference type="AlphaFoldDB" id="A0A5C2S0F6"/>
<keyword evidence="6" id="KW-1185">Reference proteome</keyword>
<dbReference type="OrthoDB" id="4138492at2759"/>
<evidence type="ECO:0000256" key="2">
    <source>
        <dbReference type="SAM" id="MobiDB-lite"/>
    </source>
</evidence>
<keyword evidence="1" id="KW-0378">Hydrolase</keyword>
<keyword evidence="3" id="KW-0812">Transmembrane</keyword>
<feature type="chain" id="PRO_5022678110" description="Six-hairpin glycosidase" evidence="4">
    <location>
        <begin position="29"/>
        <end position="464"/>
    </location>
</feature>
<keyword evidence="4" id="KW-0732">Signal</keyword>
<dbReference type="InterPro" id="IPR008928">
    <property type="entry name" value="6-hairpin_glycosidase_sf"/>
</dbReference>
<evidence type="ECO:0000313" key="5">
    <source>
        <dbReference type="EMBL" id="RPD56883.1"/>
    </source>
</evidence>
<evidence type="ECO:0008006" key="7">
    <source>
        <dbReference type="Google" id="ProtNLM"/>
    </source>
</evidence>
<dbReference type="GO" id="GO:0005975">
    <property type="term" value="P:carbohydrate metabolic process"/>
    <property type="evidence" value="ECO:0007669"/>
    <property type="project" value="InterPro"/>
</dbReference>
<dbReference type="Proteomes" id="UP000313359">
    <property type="component" value="Unassembled WGS sequence"/>
</dbReference>
<evidence type="ECO:0000256" key="3">
    <source>
        <dbReference type="SAM" id="Phobius"/>
    </source>
</evidence>
<accession>A0A5C2S0F6</accession>
<dbReference type="STRING" id="1328759.A0A5C2S0F6"/>
<dbReference type="GO" id="GO:0016787">
    <property type="term" value="F:hydrolase activity"/>
    <property type="evidence" value="ECO:0007669"/>
    <property type="project" value="UniProtKB-KW"/>
</dbReference>
<keyword evidence="3" id="KW-1133">Transmembrane helix</keyword>
<sequence length="464" mass="48901">MLLDSSVLRSQLLLAFLVASTSFAPARAQELTSDQLDQVKARLAEGATHSWEIGTRAQALIESDTPSWSVLNSSSLPPSHSAPSSLDEVVSIAQAVVKNRTGSDVSGPQPLMDVSGGAAGDPPSIGVAVLLANWTGAGSRDGLDYAGAAQEQLEFLLTSVPKTSDGAISHRTEEVALWSDFVYMVPPFLAYYGVLTQNQTLLQLAYDQCRLYRQYLIDDDAGGMWRHIVQGSTPDSGHWTTGNGWAAGGMLRVLGTIQHSQYAKKMKNQANDLRGWVAEIHDGIYPHLQTTGLFTNYADDGSTFDDASGTAILASTVYRLALLEGVHTHLPAAEKSRSVLFASASASSSSSSSSSSSRSSASSRSQSSSTSTSTAPASTATTPSTLAHFTADGWLTPVVDPYSFGREGSHSPEGQAFVVEMHAAWADWVQAGSPGANAAAATMRGGVGAIVFVQAVLVWVLFVL</sequence>
<dbReference type="Gene3D" id="1.50.10.10">
    <property type="match status" value="1"/>
</dbReference>
<proteinExistence type="predicted"/>
<dbReference type="EMBL" id="ML122285">
    <property type="protein sequence ID" value="RPD56883.1"/>
    <property type="molecule type" value="Genomic_DNA"/>
</dbReference>
<evidence type="ECO:0000256" key="1">
    <source>
        <dbReference type="ARBA" id="ARBA00022801"/>
    </source>
</evidence>
<dbReference type="InterPro" id="IPR010905">
    <property type="entry name" value="Glyco_hydro_88"/>
</dbReference>
<reference evidence="5" key="1">
    <citation type="journal article" date="2018" name="Genome Biol. Evol.">
        <title>Genomics and development of Lentinus tigrinus, a white-rot wood-decaying mushroom with dimorphic fruiting bodies.</title>
        <authorList>
            <person name="Wu B."/>
            <person name="Xu Z."/>
            <person name="Knudson A."/>
            <person name="Carlson A."/>
            <person name="Chen N."/>
            <person name="Kovaka S."/>
            <person name="LaButti K."/>
            <person name="Lipzen A."/>
            <person name="Pennachio C."/>
            <person name="Riley R."/>
            <person name="Schakwitz W."/>
            <person name="Umezawa K."/>
            <person name="Ohm R.A."/>
            <person name="Grigoriev I.V."/>
            <person name="Nagy L.G."/>
            <person name="Gibbons J."/>
            <person name="Hibbett D."/>
        </authorList>
    </citation>
    <scope>NUCLEOTIDE SEQUENCE [LARGE SCALE GENOMIC DNA]</scope>
    <source>
        <strain evidence="5">ALCF2SS1-6</strain>
    </source>
</reference>
<feature type="transmembrane region" description="Helical" evidence="3">
    <location>
        <begin position="443"/>
        <end position="463"/>
    </location>
</feature>
<dbReference type="PANTHER" id="PTHR41814:SF1">
    <property type="entry name" value="CELLULASE"/>
    <property type="match status" value="1"/>
</dbReference>
<feature type="region of interest" description="Disordered" evidence="2">
    <location>
        <begin position="347"/>
        <end position="382"/>
    </location>
</feature>
<name>A0A5C2S0F6_9APHY</name>